<sequence length="195" mass="21867">MNQPINREFGAHAPAATAILFHYLSKIFVHYDIPILKRARPTITAADMEIVERALKDEKARSAIMSRANEHEALLDCMGNHFNHALYTDGFSKIAYAAEFIYGSTQRLVQSGHEHSRHFEEDARGLLKTQEDGRISLALPNDGTALTELVSNMQRNIENYSGEYCDTSKAVSDLLVAAMGSWMQLAKAFHVKLEQ</sequence>
<protein>
    <submittedName>
        <fullName evidence="1">Uncharacterized protein</fullName>
    </submittedName>
</protein>
<gene>
    <name evidence="1" type="ORF">E0Z10_g9096</name>
</gene>
<proteinExistence type="predicted"/>
<evidence type="ECO:0000313" key="1">
    <source>
        <dbReference type="EMBL" id="TGJ79667.1"/>
    </source>
</evidence>
<comment type="caution">
    <text evidence="1">The sequence shown here is derived from an EMBL/GenBank/DDBJ whole genome shotgun (WGS) entry which is preliminary data.</text>
</comment>
<dbReference type="EMBL" id="SKBN01000271">
    <property type="protein sequence ID" value="TGJ79667.1"/>
    <property type="molecule type" value="Genomic_DNA"/>
</dbReference>
<keyword evidence="2" id="KW-1185">Reference proteome</keyword>
<name>A0A4Z0Y9N0_9PEZI</name>
<dbReference type="OrthoDB" id="10420015at2759"/>
<dbReference type="Proteomes" id="UP000297716">
    <property type="component" value="Unassembled WGS sequence"/>
</dbReference>
<reference evidence="1 2" key="1">
    <citation type="submission" date="2019-03" db="EMBL/GenBank/DDBJ databases">
        <title>Draft genome sequence of Xylaria hypoxylon DSM 108379, a ubiquitous saprotrophic-parasitic fungi on hardwood.</title>
        <authorList>
            <person name="Buettner E."/>
            <person name="Leonhardt S."/>
            <person name="Gebauer A.M."/>
            <person name="Liers C."/>
            <person name="Hofrichter M."/>
            <person name="Kellner H."/>
        </authorList>
    </citation>
    <scope>NUCLEOTIDE SEQUENCE [LARGE SCALE GENOMIC DNA]</scope>
    <source>
        <strain evidence="1 2">DSM 108379</strain>
    </source>
</reference>
<accession>A0A4Z0Y9N0</accession>
<dbReference type="AlphaFoldDB" id="A0A4Z0Y9N0"/>
<organism evidence="1 2">
    <name type="scientific">Xylaria hypoxylon</name>
    <dbReference type="NCBI Taxonomy" id="37992"/>
    <lineage>
        <taxon>Eukaryota</taxon>
        <taxon>Fungi</taxon>
        <taxon>Dikarya</taxon>
        <taxon>Ascomycota</taxon>
        <taxon>Pezizomycotina</taxon>
        <taxon>Sordariomycetes</taxon>
        <taxon>Xylariomycetidae</taxon>
        <taxon>Xylariales</taxon>
        <taxon>Xylariaceae</taxon>
        <taxon>Xylaria</taxon>
    </lineage>
</organism>
<evidence type="ECO:0000313" key="2">
    <source>
        <dbReference type="Proteomes" id="UP000297716"/>
    </source>
</evidence>